<dbReference type="PATRIC" id="fig|1345695.3.peg.1128"/>
<dbReference type="RefSeq" id="WP_022744468.1">
    <property type="nucleotide sequence ID" value="NC_022571.1"/>
</dbReference>
<dbReference type="EMBL" id="CP006721">
    <property type="protein sequence ID" value="AGX42186.1"/>
    <property type="molecule type" value="Genomic_DNA"/>
</dbReference>
<reference evidence="1 2" key="1">
    <citation type="journal article" date="2013" name="Genome Announc.">
        <title>Complete Genome Sequence of the Solvent Producer Clostridium saccharobutylicum NCP262 (DSM 13864).</title>
        <authorList>
            <person name="Poehlein A."/>
            <person name="Hartwich K."/>
            <person name="Krabben P."/>
            <person name="Ehrenreich A."/>
            <person name="Liebl W."/>
            <person name="Durre P."/>
            <person name="Gottschalk G."/>
            <person name="Daniel R."/>
        </authorList>
    </citation>
    <scope>NUCLEOTIDE SEQUENCE [LARGE SCALE GENOMIC DNA]</scope>
    <source>
        <strain evidence="1">DSM 13864</strain>
    </source>
</reference>
<name>U5MR82_CLOSA</name>
<accession>U5MR82</accession>
<dbReference type="KEGG" id="csb:CLSA_c11830"/>
<evidence type="ECO:0000313" key="1">
    <source>
        <dbReference type="EMBL" id="AGX42186.1"/>
    </source>
</evidence>
<sequence length="40" mass="4652">MAGWKLEDIINTPDTIHEGIVYKGIYYYNLDDLVENIGHK</sequence>
<dbReference type="AlphaFoldDB" id="U5MR82"/>
<keyword evidence="2" id="KW-1185">Reference proteome</keyword>
<organism evidence="1 2">
    <name type="scientific">Clostridium saccharobutylicum DSM 13864</name>
    <dbReference type="NCBI Taxonomy" id="1345695"/>
    <lineage>
        <taxon>Bacteria</taxon>
        <taxon>Bacillati</taxon>
        <taxon>Bacillota</taxon>
        <taxon>Clostridia</taxon>
        <taxon>Eubacteriales</taxon>
        <taxon>Clostridiaceae</taxon>
        <taxon>Clostridium</taxon>
    </lineage>
</organism>
<dbReference type="GeneID" id="79984065"/>
<dbReference type="HOGENOM" id="CLU_3287559_0_0_9"/>
<dbReference type="Proteomes" id="UP000017118">
    <property type="component" value="Chromosome"/>
</dbReference>
<gene>
    <name evidence="1" type="ORF">CLSA_c11830</name>
</gene>
<protein>
    <submittedName>
        <fullName evidence="1">Uncharacterized protein</fullName>
    </submittedName>
</protein>
<evidence type="ECO:0000313" key="2">
    <source>
        <dbReference type="Proteomes" id="UP000017118"/>
    </source>
</evidence>
<proteinExistence type="predicted"/>